<evidence type="ECO:0000256" key="7">
    <source>
        <dbReference type="PROSITE-ProRule" id="PRU00646"/>
    </source>
</evidence>
<keyword evidence="5 7" id="KW-0653">Protein transport</keyword>
<evidence type="ECO:0000256" key="4">
    <source>
        <dbReference type="ARBA" id="ARBA00022753"/>
    </source>
</evidence>
<keyword evidence="9" id="KW-1185">Reference proteome</keyword>
<comment type="function">
    <text evidence="6">Component of the ESCRT-I complex, a regulator of vesicular trafficking process. Required for the sorting of endocytic ubiquitinated cargos into multivesicular bodies. May be involved in cell growth and differentiation.</text>
</comment>
<dbReference type="PANTHER" id="PTHR13678:SF27">
    <property type="entry name" value="LD45836P"/>
    <property type="match status" value="1"/>
</dbReference>
<evidence type="ECO:0000256" key="1">
    <source>
        <dbReference type="ARBA" id="ARBA00004633"/>
    </source>
</evidence>
<evidence type="ECO:0000313" key="9">
    <source>
        <dbReference type="Proteomes" id="UP000050795"/>
    </source>
</evidence>
<dbReference type="InterPro" id="IPR037202">
    <property type="entry name" value="ESCRT_assembly_dom"/>
</dbReference>
<keyword evidence="3 7" id="KW-0813">Transport</keyword>
<dbReference type="GO" id="GO:0006623">
    <property type="term" value="P:protein targeting to vacuole"/>
    <property type="evidence" value="ECO:0007669"/>
    <property type="project" value="TreeGrafter"/>
</dbReference>
<protein>
    <recommendedName>
        <fullName evidence="8">VPS37 C-terminal domain-containing protein</fullName>
    </recommendedName>
</protein>
<proteinExistence type="inferred from homology"/>
<evidence type="ECO:0000313" key="10">
    <source>
        <dbReference type="WBParaSite" id="TREG1_70300.1"/>
    </source>
</evidence>
<keyword evidence="4" id="KW-0967">Endosome</keyword>
<dbReference type="GO" id="GO:0006612">
    <property type="term" value="P:protein targeting to membrane"/>
    <property type="evidence" value="ECO:0007669"/>
    <property type="project" value="TreeGrafter"/>
</dbReference>
<dbReference type="InterPro" id="IPR029012">
    <property type="entry name" value="Helix_hairpin_bin_sf"/>
</dbReference>
<evidence type="ECO:0000259" key="8">
    <source>
        <dbReference type="PROSITE" id="PS51314"/>
    </source>
</evidence>
<dbReference type="PANTHER" id="PTHR13678">
    <property type="entry name" value="VACUOLAR PROTEIN SORTING-ASSOCIATED PROTEIN 37"/>
    <property type="match status" value="1"/>
</dbReference>
<dbReference type="Pfam" id="PF07200">
    <property type="entry name" value="Mod_r"/>
    <property type="match status" value="1"/>
</dbReference>
<dbReference type="PROSITE" id="PS51314">
    <property type="entry name" value="VPS37_C"/>
    <property type="match status" value="1"/>
</dbReference>
<dbReference type="SUPFAM" id="SSF140111">
    <property type="entry name" value="Endosomal sorting complex assembly domain"/>
    <property type="match status" value="1"/>
</dbReference>
<dbReference type="GO" id="GO:0000813">
    <property type="term" value="C:ESCRT I complex"/>
    <property type="evidence" value="ECO:0007669"/>
    <property type="project" value="TreeGrafter"/>
</dbReference>
<evidence type="ECO:0000256" key="3">
    <source>
        <dbReference type="ARBA" id="ARBA00022448"/>
    </source>
</evidence>
<dbReference type="GO" id="GO:0043162">
    <property type="term" value="P:ubiquitin-dependent protein catabolic process via the multivesicular body sorting pathway"/>
    <property type="evidence" value="ECO:0007669"/>
    <property type="project" value="TreeGrafter"/>
</dbReference>
<comment type="subcellular location">
    <subcellularLocation>
        <location evidence="1">Late endosome membrane</location>
        <topology evidence="1">Peripheral membrane protein</topology>
    </subcellularLocation>
</comment>
<dbReference type="Proteomes" id="UP000050795">
    <property type="component" value="Unassembled WGS sequence"/>
</dbReference>
<feature type="domain" description="VPS37 C-terminal" evidence="8">
    <location>
        <begin position="99"/>
        <end position="188"/>
    </location>
</feature>
<dbReference type="InterPro" id="IPR009851">
    <property type="entry name" value="Mod_r"/>
</dbReference>
<reference evidence="10" key="2">
    <citation type="submission" date="2023-11" db="UniProtKB">
        <authorList>
            <consortium name="WormBaseParasite"/>
        </authorList>
    </citation>
    <scope>IDENTIFICATION</scope>
</reference>
<name>A0AA85KAP1_TRIRE</name>
<sequence>MDYTSTMGATNYNGLDNKDEILSTLEKLSKSELEALLSDYEGIKKLAKNSPEIRKIEADKEVCMNENRRQAEANLALEPTFNMKKTELVETYATYRQLEIQYMKIKSEVDSIGAKYSPSVILALLQTANAESEEQSEELANRFLDKSMDVDTFLKEFIPLRKLCNERRFKCEKLSEQISTGQISEPNLPSTNHMSYLPNMMKMMNTDSSGSTSQLYPSLLSLSNSNNNSNNYSTASSYGFNI</sequence>
<dbReference type="AlphaFoldDB" id="A0AA85KAP1"/>
<evidence type="ECO:0000256" key="2">
    <source>
        <dbReference type="ARBA" id="ARBA00007617"/>
    </source>
</evidence>
<evidence type="ECO:0000256" key="6">
    <source>
        <dbReference type="ARBA" id="ARBA00025010"/>
    </source>
</evidence>
<dbReference type="WBParaSite" id="TREG1_70300.1">
    <property type="protein sequence ID" value="TREG1_70300.1"/>
    <property type="gene ID" value="TREG1_70300"/>
</dbReference>
<dbReference type="Gene3D" id="1.10.287.660">
    <property type="entry name" value="Helix hairpin bin"/>
    <property type="match status" value="1"/>
</dbReference>
<dbReference type="GO" id="GO:0031902">
    <property type="term" value="C:late endosome membrane"/>
    <property type="evidence" value="ECO:0007669"/>
    <property type="project" value="UniProtKB-SubCell"/>
</dbReference>
<evidence type="ECO:0000256" key="5">
    <source>
        <dbReference type="ARBA" id="ARBA00022927"/>
    </source>
</evidence>
<organism evidence="9 10">
    <name type="scientific">Trichobilharzia regenti</name>
    <name type="common">Nasal bird schistosome</name>
    <dbReference type="NCBI Taxonomy" id="157069"/>
    <lineage>
        <taxon>Eukaryota</taxon>
        <taxon>Metazoa</taxon>
        <taxon>Spiralia</taxon>
        <taxon>Lophotrochozoa</taxon>
        <taxon>Platyhelminthes</taxon>
        <taxon>Trematoda</taxon>
        <taxon>Digenea</taxon>
        <taxon>Strigeidida</taxon>
        <taxon>Schistosomatoidea</taxon>
        <taxon>Schistosomatidae</taxon>
        <taxon>Trichobilharzia</taxon>
    </lineage>
</organism>
<accession>A0AA85KAP1</accession>
<comment type="similarity">
    <text evidence="2">Belongs to the VPS37 family.</text>
</comment>
<reference evidence="9" key="1">
    <citation type="submission" date="2022-06" db="EMBL/GenBank/DDBJ databases">
        <authorList>
            <person name="Berger JAMES D."/>
            <person name="Berger JAMES D."/>
        </authorList>
    </citation>
    <scope>NUCLEOTIDE SEQUENCE [LARGE SCALE GENOMIC DNA]</scope>
</reference>